<dbReference type="InterPro" id="IPR001810">
    <property type="entry name" value="F-box_dom"/>
</dbReference>
<dbReference type="GeneID" id="78776360"/>
<dbReference type="AlphaFoldDB" id="A0A6A5G5A5"/>
<comment type="caution">
    <text evidence="2">The sequence shown here is derived from an EMBL/GenBank/DDBJ whole genome shotgun (WGS) entry which is preliminary data.</text>
</comment>
<evidence type="ECO:0000313" key="3">
    <source>
        <dbReference type="Proteomes" id="UP000483820"/>
    </source>
</evidence>
<evidence type="ECO:0000259" key="1">
    <source>
        <dbReference type="PROSITE" id="PS50181"/>
    </source>
</evidence>
<reference evidence="2 3" key="1">
    <citation type="submission" date="2019-12" db="EMBL/GenBank/DDBJ databases">
        <title>Chromosome-level assembly of the Caenorhabditis remanei genome.</title>
        <authorList>
            <person name="Teterina A.A."/>
            <person name="Willis J.H."/>
            <person name="Phillips P.C."/>
        </authorList>
    </citation>
    <scope>NUCLEOTIDE SEQUENCE [LARGE SCALE GENOMIC DNA]</scope>
    <source>
        <strain evidence="2 3">PX506</strain>
        <tissue evidence="2">Whole organism</tissue>
    </source>
</reference>
<dbReference type="Proteomes" id="UP000483820">
    <property type="component" value="Chromosome V"/>
</dbReference>
<dbReference type="RefSeq" id="XP_053580496.1">
    <property type="nucleotide sequence ID" value="XM_053731583.1"/>
</dbReference>
<dbReference type="PROSITE" id="PS50181">
    <property type="entry name" value="FBOX"/>
    <property type="match status" value="1"/>
</dbReference>
<feature type="domain" description="F-box" evidence="1">
    <location>
        <begin position="1"/>
        <end position="50"/>
    </location>
</feature>
<dbReference type="CTD" id="78776360"/>
<evidence type="ECO:0000313" key="2">
    <source>
        <dbReference type="EMBL" id="KAF1750056.1"/>
    </source>
</evidence>
<dbReference type="KEGG" id="crq:GCK72_016602"/>
<sequence>MNLLKLPSLVQQKIFGFIEFDNLLVLSLILSFCSKRTRYLARPLQKYRSKYITTITTSYRPFRIRFGGLPRHLHTFSLYLSAHSVPPTGIKLAMCSHRLELSMRSWKYKLKKLEVELRHESLLFDLTQENNSSEIVFRDIERKPHSEPLTKISQLCDRLEKNKYSAAYIQGFSRETMLDLYNLVVSLYAPATIRWVLDVYELSRETLLRYLDMGLAINCSEISIENGDLSIERLTELMDRITVTKILKVTSWIPSDFKHPNAFKYRAI</sequence>
<dbReference type="EMBL" id="WUAV01000005">
    <property type="protein sequence ID" value="KAF1750056.1"/>
    <property type="molecule type" value="Genomic_DNA"/>
</dbReference>
<proteinExistence type="predicted"/>
<gene>
    <name evidence="2" type="ORF">GCK72_016602</name>
</gene>
<protein>
    <recommendedName>
        <fullName evidence="1">F-box domain-containing protein</fullName>
    </recommendedName>
</protein>
<organism evidence="2 3">
    <name type="scientific">Caenorhabditis remanei</name>
    <name type="common">Caenorhabditis vulgaris</name>
    <dbReference type="NCBI Taxonomy" id="31234"/>
    <lineage>
        <taxon>Eukaryota</taxon>
        <taxon>Metazoa</taxon>
        <taxon>Ecdysozoa</taxon>
        <taxon>Nematoda</taxon>
        <taxon>Chromadorea</taxon>
        <taxon>Rhabditida</taxon>
        <taxon>Rhabditina</taxon>
        <taxon>Rhabditomorpha</taxon>
        <taxon>Rhabditoidea</taxon>
        <taxon>Rhabditidae</taxon>
        <taxon>Peloderinae</taxon>
        <taxon>Caenorhabditis</taxon>
    </lineage>
</organism>
<name>A0A6A5G5A5_CAERE</name>
<accession>A0A6A5G5A5</accession>